<proteinExistence type="predicted"/>
<dbReference type="InterPro" id="IPR029063">
    <property type="entry name" value="SAM-dependent_MTases_sf"/>
</dbReference>
<dbReference type="AlphaFoldDB" id="A0A845AAN3"/>
<gene>
    <name evidence="1" type="ORF">GRI39_07395</name>
</gene>
<evidence type="ECO:0000313" key="1">
    <source>
        <dbReference type="EMBL" id="MXP25865.1"/>
    </source>
</evidence>
<dbReference type="SUPFAM" id="SSF53335">
    <property type="entry name" value="S-adenosyl-L-methionine-dependent methyltransferases"/>
    <property type="match status" value="1"/>
</dbReference>
<accession>A0A845AAN3</accession>
<name>A0A845AAN3_9SPHN</name>
<dbReference type="RefSeq" id="WP_160739039.1">
    <property type="nucleotide sequence ID" value="NZ_WTYQ01000002.1"/>
</dbReference>
<protein>
    <submittedName>
        <fullName evidence="1">DUF938 domain-containing protein</fullName>
    </submittedName>
</protein>
<dbReference type="EMBL" id="WTYQ01000002">
    <property type="protein sequence ID" value="MXP25865.1"/>
    <property type="molecule type" value="Genomic_DNA"/>
</dbReference>
<evidence type="ECO:0000313" key="2">
    <source>
        <dbReference type="Proteomes" id="UP000460561"/>
    </source>
</evidence>
<dbReference type="PANTHER" id="PTHR20974:SF0">
    <property type="entry name" value="UPF0585 PROTEIN CG18661"/>
    <property type="match status" value="1"/>
</dbReference>
<keyword evidence="2" id="KW-1185">Reference proteome</keyword>
<dbReference type="Pfam" id="PF06080">
    <property type="entry name" value="DUF938"/>
    <property type="match status" value="1"/>
</dbReference>
<dbReference type="Proteomes" id="UP000460561">
    <property type="component" value="Unassembled WGS sequence"/>
</dbReference>
<reference evidence="1 2" key="1">
    <citation type="submission" date="2019-12" db="EMBL/GenBank/DDBJ databases">
        <title>Genomic-based taxomic classification of the family Erythrobacteraceae.</title>
        <authorList>
            <person name="Xu L."/>
        </authorList>
    </citation>
    <scope>NUCLEOTIDE SEQUENCE [LARGE SCALE GENOMIC DNA]</scope>
    <source>
        <strain evidence="1 2">DSM 18604</strain>
    </source>
</reference>
<organism evidence="1 2">
    <name type="scientific">Altericroceibacterium indicum</name>
    <dbReference type="NCBI Taxonomy" id="374177"/>
    <lineage>
        <taxon>Bacteria</taxon>
        <taxon>Pseudomonadati</taxon>
        <taxon>Pseudomonadota</taxon>
        <taxon>Alphaproteobacteria</taxon>
        <taxon>Sphingomonadales</taxon>
        <taxon>Erythrobacteraceae</taxon>
        <taxon>Altericroceibacterium</taxon>
    </lineage>
</organism>
<comment type="caution">
    <text evidence="1">The sequence shown here is derived from an EMBL/GenBank/DDBJ whole genome shotgun (WGS) entry which is preliminary data.</text>
</comment>
<dbReference type="InterPro" id="IPR010342">
    <property type="entry name" value="DUF938"/>
</dbReference>
<dbReference type="PANTHER" id="PTHR20974">
    <property type="entry name" value="UPF0585 PROTEIN CG18661"/>
    <property type="match status" value="1"/>
</dbReference>
<dbReference type="Gene3D" id="3.40.50.150">
    <property type="entry name" value="Vaccinia Virus protein VP39"/>
    <property type="match status" value="1"/>
</dbReference>
<dbReference type="OrthoDB" id="5525831at2"/>
<sequence>MKQNAPAALRNRGPIADVLAQELPAFGTVLEVASGTGEHVVYFAQRFPDIHWQPSDPDEQARASIAAWANDEGRQNIANPIALNAAGDVWPEIKVDAIVCINMVHISPWAASEGLMAAAGRLLAEGAPLILYGPYLEPDVPTAQSNLDFDASLKLRNPEWGIRPIGAMDRLAQANGMERKKRVAMPANNLILVYRKRS</sequence>